<evidence type="ECO:0000313" key="4">
    <source>
        <dbReference type="Proteomes" id="UP000321058"/>
    </source>
</evidence>
<dbReference type="AlphaFoldDB" id="A0A512NLZ3"/>
<dbReference type="RefSeq" id="WP_147155335.1">
    <property type="nucleotide sequence ID" value="NZ_BKAJ01000145.1"/>
</dbReference>
<evidence type="ECO:0000256" key="2">
    <source>
        <dbReference type="ARBA" id="ARBA00022842"/>
    </source>
</evidence>
<dbReference type="Pfam" id="PF01933">
    <property type="entry name" value="CofD"/>
    <property type="match status" value="1"/>
</dbReference>
<dbReference type="GO" id="GO:0043743">
    <property type="term" value="F:LPPG:FO 2-phospho-L-lactate transferase activity"/>
    <property type="evidence" value="ECO:0007669"/>
    <property type="project" value="InterPro"/>
</dbReference>
<proteinExistence type="inferred from homology"/>
<name>A0A512NLZ3_9HYPH</name>
<dbReference type="GO" id="GO:0000287">
    <property type="term" value="F:magnesium ion binding"/>
    <property type="evidence" value="ECO:0007669"/>
    <property type="project" value="InterPro"/>
</dbReference>
<dbReference type="HAMAP" id="MF_01257">
    <property type="entry name" value="CofD"/>
    <property type="match status" value="1"/>
</dbReference>
<protein>
    <submittedName>
        <fullName evidence="3">LPPG--FO 2-phospho-L-lactate transferase</fullName>
    </submittedName>
</protein>
<dbReference type="Gene3D" id="1.10.8.240">
    <property type="entry name" value="CofD-like domain"/>
    <property type="match status" value="1"/>
</dbReference>
<keyword evidence="1 3" id="KW-0808">Transferase</keyword>
<dbReference type="PANTHER" id="PTHR43007:SF1">
    <property type="entry name" value="2-PHOSPHO-L-LACTATE TRANSFERASE"/>
    <property type="match status" value="1"/>
</dbReference>
<evidence type="ECO:0000256" key="1">
    <source>
        <dbReference type="ARBA" id="ARBA00022679"/>
    </source>
</evidence>
<dbReference type="Gene3D" id="3.40.50.10680">
    <property type="entry name" value="CofD-like domains"/>
    <property type="match status" value="1"/>
</dbReference>
<comment type="caution">
    <text evidence="3">The sequence shown here is derived from an EMBL/GenBank/DDBJ whole genome shotgun (WGS) entry which is preliminary data.</text>
</comment>
<gene>
    <name evidence="3" type="ORF">RSO01_71330</name>
</gene>
<keyword evidence="2" id="KW-0460">Magnesium</keyword>
<dbReference type="OrthoDB" id="7466225at2"/>
<dbReference type="CDD" id="cd07186">
    <property type="entry name" value="CofD_like"/>
    <property type="match status" value="1"/>
</dbReference>
<dbReference type="InterPro" id="IPR010115">
    <property type="entry name" value="FbiA/CofD"/>
</dbReference>
<dbReference type="PANTHER" id="PTHR43007">
    <property type="entry name" value="2-PHOSPHO-L-LACTATE TRANSFERASE"/>
    <property type="match status" value="1"/>
</dbReference>
<dbReference type="EMBL" id="BKAJ01000145">
    <property type="protein sequence ID" value="GEP59967.1"/>
    <property type="molecule type" value="Genomic_DNA"/>
</dbReference>
<dbReference type="InterPro" id="IPR038136">
    <property type="entry name" value="CofD-like_dom_sf"/>
</dbReference>
<reference evidence="3 4" key="1">
    <citation type="submission" date="2019-07" db="EMBL/GenBank/DDBJ databases">
        <title>Whole genome shotgun sequence of Reyranella soli NBRC 108950.</title>
        <authorList>
            <person name="Hosoyama A."/>
            <person name="Uohara A."/>
            <person name="Ohji S."/>
            <person name="Ichikawa N."/>
        </authorList>
    </citation>
    <scope>NUCLEOTIDE SEQUENCE [LARGE SCALE GENOMIC DNA]</scope>
    <source>
        <strain evidence="3 4">NBRC 108950</strain>
    </source>
</reference>
<dbReference type="NCBIfam" id="TIGR01819">
    <property type="entry name" value="F420_cofD"/>
    <property type="match status" value="1"/>
</dbReference>
<dbReference type="InterPro" id="IPR002882">
    <property type="entry name" value="CofD"/>
</dbReference>
<dbReference type="Proteomes" id="UP000321058">
    <property type="component" value="Unassembled WGS sequence"/>
</dbReference>
<keyword evidence="4" id="KW-1185">Reference proteome</keyword>
<evidence type="ECO:0000313" key="3">
    <source>
        <dbReference type="EMBL" id="GEP59967.1"/>
    </source>
</evidence>
<organism evidence="3 4">
    <name type="scientific">Reyranella soli</name>
    <dbReference type="NCBI Taxonomy" id="1230389"/>
    <lineage>
        <taxon>Bacteria</taxon>
        <taxon>Pseudomonadati</taxon>
        <taxon>Pseudomonadota</taxon>
        <taxon>Alphaproteobacteria</taxon>
        <taxon>Hyphomicrobiales</taxon>
        <taxon>Reyranellaceae</taxon>
        <taxon>Reyranella</taxon>
    </lineage>
</organism>
<accession>A0A512NLZ3</accession>
<dbReference type="SUPFAM" id="SSF142338">
    <property type="entry name" value="CofD-like"/>
    <property type="match status" value="1"/>
</dbReference>
<sequence length="309" mass="33020">MSKGRVVALSGGVGGAKLALGLSRVLPADELLVIANTGDDFEHLGLKICPDIDTLTYVLAGLDNTEQGWGRREETWSFMATIASVGGADWFRLGDRDLALHIERTRRLRSGETLSQITTDITRRLGIAHRILPMSDDPVPTRVRSDDGWIDFQDYFVRQQCRPVVRELVFDGADKARPQADVIKALGGKVRAVVICPSNPFISIEPILAVPGLRAAIENCGAPVVAISPIVGGKAVKGPTAKMLQELGLAVTSASVATRYGNLLDGYIVDQGDSEGVPGKVHVAPTLMTSVVTKEALARIVLSFADSLS</sequence>